<dbReference type="Proteomes" id="UP001176940">
    <property type="component" value="Unassembled WGS sequence"/>
</dbReference>
<evidence type="ECO:0000313" key="2">
    <source>
        <dbReference type="EMBL" id="CAJ0945498.1"/>
    </source>
</evidence>
<evidence type="ECO:0000313" key="3">
    <source>
        <dbReference type="Proteomes" id="UP001176940"/>
    </source>
</evidence>
<organism evidence="2 3">
    <name type="scientific">Ranitomeya imitator</name>
    <name type="common">mimic poison frog</name>
    <dbReference type="NCBI Taxonomy" id="111125"/>
    <lineage>
        <taxon>Eukaryota</taxon>
        <taxon>Metazoa</taxon>
        <taxon>Chordata</taxon>
        <taxon>Craniata</taxon>
        <taxon>Vertebrata</taxon>
        <taxon>Euteleostomi</taxon>
        <taxon>Amphibia</taxon>
        <taxon>Batrachia</taxon>
        <taxon>Anura</taxon>
        <taxon>Neobatrachia</taxon>
        <taxon>Hyloidea</taxon>
        <taxon>Dendrobatidae</taxon>
        <taxon>Dendrobatinae</taxon>
        <taxon>Ranitomeya</taxon>
    </lineage>
</organism>
<evidence type="ECO:0000259" key="1">
    <source>
        <dbReference type="PROSITE" id="PS50878"/>
    </source>
</evidence>
<accession>A0ABN9LM73</accession>
<dbReference type="PANTHER" id="PTHR21301:SF12">
    <property type="match status" value="1"/>
</dbReference>
<name>A0ABN9LM73_9NEOB</name>
<proteinExistence type="predicted"/>
<feature type="domain" description="Reverse transcriptase" evidence="1">
    <location>
        <begin position="1"/>
        <end position="110"/>
    </location>
</feature>
<protein>
    <recommendedName>
        <fullName evidence="1">Reverse transcriptase domain-containing protein</fullName>
    </recommendedName>
</protein>
<comment type="caution">
    <text evidence="2">The sequence shown here is derived from an EMBL/GenBank/DDBJ whole genome shotgun (WGS) entry which is preliminary data.</text>
</comment>
<reference evidence="2" key="1">
    <citation type="submission" date="2023-07" db="EMBL/GenBank/DDBJ databases">
        <authorList>
            <person name="Stuckert A."/>
        </authorList>
    </citation>
    <scope>NUCLEOTIDE SEQUENCE</scope>
</reference>
<keyword evidence="3" id="KW-1185">Reference proteome</keyword>
<sequence>MTDTFYIQKCGTAMGSNVTPAYANAFMNHFEISHVFTNDLFIRHVLCYHRYIDDIFLVWTGNPDTLLSFHSHLNSILPELQFTIHYNTDSVPFLDTMVLKDMNGGLSTDIYSKPTDCNSLLHYTSCHPRSLKNSLPRSQFNRVARIVSDPGTLNDRLETMAHKFQARCYPSKLLTEEKACTLSPPPPRPPSNAQERIPFVHEFHPLVPKIHFIIRRHWPLLAKAYPNVPTFKEPVLMCNKRPPNIKDKLEIENLVSFCGRVKAFYVKGGNCDGPGAHLTIRTRHVLKRRLSHLGEVCFFFCDHSKGFFIEGKLQLESTGIQEESASYNWDFSLTAHYSLAEISEYVTKALVKPKRCIAYAAHQGLCKRNVTPSELVHQSLHSKSSLLPF</sequence>
<dbReference type="EMBL" id="CAUEEQ010024142">
    <property type="protein sequence ID" value="CAJ0945498.1"/>
    <property type="molecule type" value="Genomic_DNA"/>
</dbReference>
<dbReference type="Pfam" id="PF26215">
    <property type="entry name" value="HTH_animal"/>
    <property type="match status" value="1"/>
</dbReference>
<dbReference type="InterPro" id="IPR000477">
    <property type="entry name" value="RT_dom"/>
</dbReference>
<dbReference type="InterPro" id="IPR058912">
    <property type="entry name" value="HTH_animal"/>
</dbReference>
<dbReference type="PANTHER" id="PTHR21301">
    <property type="entry name" value="REVERSE TRANSCRIPTASE"/>
    <property type="match status" value="1"/>
</dbReference>
<dbReference type="PROSITE" id="PS50878">
    <property type="entry name" value="RT_POL"/>
    <property type="match status" value="1"/>
</dbReference>
<gene>
    <name evidence="2" type="ORF">RIMI_LOCUS10927196</name>
</gene>